<evidence type="ECO:0000313" key="3">
    <source>
        <dbReference type="EMBL" id="CAG6462567.1"/>
    </source>
</evidence>
<dbReference type="Gene3D" id="3.40.30.10">
    <property type="entry name" value="Glutaredoxin"/>
    <property type="match status" value="1"/>
</dbReference>
<dbReference type="InterPro" id="IPR008928">
    <property type="entry name" value="6-hairpin_glycosidase_sf"/>
</dbReference>
<evidence type="ECO:0000256" key="1">
    <source>
        <dbReference type="SAM" id="MobiDB-lite"/>
    </source>
</evidence>
<dbReference type="CDD" id="cd02955">
    <property type="entry name" value="SSP411"/>
    <property type="match status" value="1"/>
</dbReference>
<dbReference type="Pfam" id="PF03190">
    <property type="entry name" value="Thioredox_DsbH"/>
    <property type="match status" value="1"/>
</dbReference>
<dbReference type="AlphaFoldDB" id="A0A8D8F7V2"/>
<protein>
    <submittedName>
        <fullName evidence="3">Spermatogenesis-associated protein 20</fullName>
    </submittedName>
</protein>
<dbReference type="InterPro" id="IPR004879">
    <property type="entry name" value="Ssp411-like_TRX"/>
</dbReference>
<reference evidence="3" key="1">
    <citation type="submission" date="2021-05" db="EMBL/GenBank/DDBJ databases">
        <authorList>
            <person name="Alioto T."/>
            <person name="Alioto T."/>
            <person name="Gomez Garrido J."/>
        </authorList>
    </citation>
    <scope>NUCLEOTIDE SEQUENCE</scope>
</reference>
<dbReference type="PANTHER" id="PTHR42899">
    <property type="entry name" value="SPERMATOGENESIS-ASSOCIATED PROTEIN 20"/>
    <property type="match status" value="1"/>
</dbReference>
<dbReference type="SUPFAM" id="SSF52833">
    <property type="entry name" value="Thioredoxin-like"/>
    <property type="match status" value="1"/>
</dbReference>
<name>A0A8D8F7V2_CULPI</name>
<dbReference type="PANTHER" id="PTHR42899:SF1">
    <property type="entry name" value="SPERMATOGENESIS-ASSOCIATED PROTEIN 20"/>
    <property type="match status" value="1"/>
</dbReference>
<dbReference type="InterPro" id="IPR036249">
    <property type="entry name" value="Thioredoxin-like_sf"/>
</dbReference>
<dbReference type="GO" id="GO:0005975">
    <property type="term" value="P:carbohydrate metabolic process"/>
    <property type="evidence" value="ECO:0007669"/>
    <property type="project" value="InterPro"/>
</dbReference>
<accession>A0A8D8F7V2</accession>
<feature type="region of interest" description="Disordered" evidence="1">
    <location>
        <begin position="33"/>
        <end position="58"/>
    </location>
</feature>
<dbReference type="EMBL" id="HBUE01045680">
    <property type="protein sequence ID" value="CAG6462567.1"/>
    <property type="molecule type" value="Transcribed_RNA"/>
</dbReference>
<dbReference type="InterPro" id="IPR012341">
    <property type="entry name" value="6hp_glycosidase-like_sf"/>
</dbReference>
<organism evidence="3">
    <name type="scientific">Culex pipiens</name>
    <name type="common">House mosquito</name>
    <dbReference type="NCBI Taxonomy" id="7175"/>
    <lineage>
        <taxon>Eukaryota</taxon>
        <taxon>Metazoa</taxon>
        <taxon>Ecdysozoa</taxon>
        <taxon>Arthropoda</taxon>
        <taxon>Hexapoda</taxon>
        <taxon>Insecta</taxon>
        <taxon>Pterygota</taxon>
        <taxon>Neoptera</taxon>
        <taxon>Endopterygota</taxon>
        <taxon>Diptera</taxon>
        <taxon>Nematocera</taxon>
        <taxon>Culicoidea</taxon>
        <taxon>Culicidae</taxon>
        <taxon>Culicinae</taxon>
        <taxon>Culicini</taxon>
        <taxon>Culex</taxon>
        <taxon>Culex</taxon>
    </lineage>
</organism>
<sequence>MFCGAAAKLNSLAGVLRLRSGPVDNINKFSEWKSARSSNSGSNATGGGGGKRKKELFQHQQRSSANCCHQLRWFDQYLPLQQKQRQLGQRVIVSQGEQVCSISTCPTMATSNDGAGPSGTGTPPKHTNRLINEKSPYLLQHAHNPVDWYPWGEEAIARARAENKLIFLSVGYSTCHWCHVMEKESFESEEVAEIMNENFVNVKVDREERPDIDKLYMTFILLINGSGGWPMSVWLTPDLAPITGGTYFPPKDRWGMPGFTTILLKLKIKWATDGEDLKETGRSIIQAIQKNVEEKHKEEPELPLTVEEKFRQAIMIYRRNFDPVWGGSMGAPKFPEVSKLNLIFHLHLLDPASKLLGVVLNTLDKMAAGGIHDHVFGGFARYSVDKKWHVPHFEKMLYDQGQLLMAYANGYKATRKPLYLEVADSIFKYICKDLRHPAGGFYSGEDADSLPAWDSKDKIEGAFYAWTFSEIKDLFNANLEKFGDLGKLNPVEVFTEHYDVQPTGNVEPSSDPHGHLLGKNILIVYGSLRETALKLDTNEEVVTKILKVGNELLHEVRDKRPRPHLDTKIICAWNGLILSGLAELSRVKDAPNRAEYLEVAAKLVAFIRENLFDAKAGKLLRSCYGDDSNKAKSLEVPIYGFIDDYAFLIKGLIDYYRASLDTSALRWARELQEIQDRLFWDDTSGAYFYSEANSANVVVRLKEDHDGAEPCGNSVAAHNLLLLGDYFAEGAFHERARKLLDYFSNVAPFGYVLPKMMSAALMEEHGRDMFIVIGPEGDQTNALVDAVRNFYNPGLVVVHLDPTKPSEHLAGKKLDNFKMIQDAPTAYICHDKVCQLPLTDPDRLAEEIKPKHLFDYTEYEN</sequence>
<proteinExistence type="predicted"/>
<evidence type="ECO:0000259" key="2">
    <source>
        <dbReference type="Pfam" id="PF03190"/>
    </source>
</evidence>
<dbReference type="Gene3D" id="1.50.10.10">
    <property type="match status" value="2"/>
</dbReference>
<dbReference type="SUPFAM" id="SSF48208">
    <property type="entry name" value="Six-hairpin glycosidases"/>
    <property type="match status" value="1"/>
</dbReference>
<dbReference type="InterPro" id="IPR024705">
    <property type="entry name" value="Ssp411"/>
</dbReference>
<feature type="domain" description="Spermatogenesis-associated protein 20-like TRX" evidence="2">
    <location>
        <begin position="127"/>
        <end position="288"/>
    </location>
</feature>